<sequence>MQTYIYEFQTQASNIILLPDYNNQWSYKVV</sequence>
<dbReference type="EMBL" id="UFXS01000001">
    <property type="protein sequence ID" value="STD52920.1"/>
    <property type="molecule type" value="Genomic_DNA"/>
</dbReference>
<dbReference type="Proteomes" id="UP000254737">
    <property type="component" value="Unassembled WGS sequence"/>
</dbReference>
<evidence type="ECO:0000313" key="2">
    <source>
        <dbReference type="Proteomes" id="UP000254737"/>
    </source>
</evidence>
<proteinExistence type="predicted"/>
<evidence type="ECO:0000313" key="1">
    <source>
        <dbReference type="EMBL" id="STD52920.1"/>
    </source>
</evidence>
<organism evidence="1 2">
    <name type="scientific">Empedobacter falsenii</name>
    <dbReference type="NCBI Taxonomy" id="343874"/>
    <lineage>
        <taxon>Bacteria</taxon>
        <taxon>Pseudomonadati</taxon>
        <taxon>Bacteroidota</taxon>
        <taxon>Flavobacteriia</taxon>
        <taxon>Flavobacteriales</taxon>
        <taxon>Weeksellaceae</taxon>
        <taxon>Empedobacter</taxon>
    </lineage>
</organism>
<reference evidence="1 2" key="1">
    <citation type="submission" date="2018-06" db="EMBL/GenBank/DDBJ databases">
        <authorList>
            <consortium name="Pathogen Informatics"/>
            <person name="Doyle S."/>
        </authorList>
    </citation>
    <scope>NUCLEOTIDE SEQUENCE [LARGE SCALE GENOMIC DNA]</scope>
    <source>
        <strain evidence="1 2">NCTC13456</strain>
    </source>
</reference>
<accession>A0A376FZW9</accession>
<protein>
    <submittedName>
        <fullName evidence="1">Uncharacterized protein</fullName>
    </submittedName>
</protein>
<dbReference type="AlphaFoldDB" id="A0A376FZW9"/>
<gene>
    <name evidence="1" type="ORF">NCTC13456_00132</name>
</gene>
<name>A0A376FZW9_9FLAO</name>